<dbReference type="AlphaFoldDB" id="A0A0B2UUS9"/>
<evidence type="ECO:0000313" key="2">
    <source>
        <dbReference type="EMBL" id="KHN73158.1"/>
    </source>
</evidence>
<dbReference type="GO" id="GO:0007017">
    <property type="term" value="P:microtubule-based process"/>
    <property type="evidence" value="ECO:0007669"/>
    <property type="project" value="InterPro"/>
</dbReference>
<dbReference type="PANTHER" id="PTHR11886">
    <property type="entry name" value="DYNEIN LIGHT CHAIN"/>
    <property type="match status" value="1"/>
</dbReference>
<dbReference type="SMART" id="SM01375">
    <property type="entry name" value="Dynein_light"/>
    <property type="match status" value="1"/>
</dbReference>
<name>A0A0B2UUS9_TOXCA</name>
<comment type="caution">
    <text evidence="2">The sequence shown here is derived from an EMBL/GenBank/DDBJ whole genome shotgun (WGS) entry which is preliminary data.</text>
</comment>
<dbReference type="Proteomes" id="UP000031036">
    <property type="component" value="Unassembled WGS sequence"/>
</dbReference>
<evidence type="ECO:0000313" key="3">
    <source>
        <dbReference type="Proteomes" id="UP000031036"/>
    </source>
</evidence>
<reference evidence="2 3" key="1">
    <citation type="submission" date="2014-11" db="EMBL/GenBank/DDBJ databases">
        <title>Genetic blueprint of the zoonotic pathogen Toxocara canis.</title>
        <authorList>
            <person name="Zhu X.-Q."/>
            <person name="Korhonen P.K."/>
            <person name="Cai H."/>
            <person name="Young N.D."/>
            <person name="Nejsum P."/>
            <person name="von Samson-Himmelstjerna G."/>
            <person name="Boag P.R."/>
            <person name="Tan P."/>
            <person name="Li Q."/>
            <person name="Min J."/>
            <person name="Yang Y."/>
            <person name="Wang X."/>
            <person name="Fang X."/>
            <person name="Hall R.S."/>
            <person name="Hofmann A."/>
            <person name="Sternberg P.W."/>
            <person name="Jex A.R."/>
            <person name="Gasser R.B."/>
        </authorList>
    </citation>
    <scope>NUCLEOTIDE SEQUENCE [LARGE SCALE GENOMIC DNA]</scope>
    <source>
        <strain evidence="2">PN_DK_2014</strain>
    </source>
</reference>
<comment type="similarity">
    <text evidence="1">Belongs to the dynein light chain family.</text>
</comment>
<comment type="subcellular location">
    <subcellularLocation>
        <location evidence="1">Cytoplasm</location>
        <location evidence="1">Cytoskeleton</location>
    </subcellularLocation>
</comment>
<sequence>MSTSANCGTTHTISGTTVQYKPKAKVSIKFSEMCKAMSEHAIRIADDALSRHLSEVDLAEQLKKSFDSTYPGLWHCAVGRHFEPALTHRRGSLLHFHIECLSVILFQCEQS</sequence>
<dbReference type="OrthoDB" id="6506078at2759"/>
<dbReference type="STRING" id="6265.A0A0B2UUS9"/>
<dbReference type="SUPFAM" id="SSF54648">
    <property type="entry name" value="DLC"/>
    <property type="match status" value="1"/>
</dbReference>
<keyword evidence="1" id="KW-0243">Dynein</keyword>
<dbReference type="EMBL" id="JPKZ01003146">
    <property type="protein sequence ID" value="KHN73158.1"/>
    <property type="molecule type" value="Genomic_DNA"/>
</dbReference>
<dbReference type="InterPro" id="IPR037177">
    <property type="entry name" value="DLC_sf"/>
</dbReference>
<keyword evidence="1" id="KW-0505">Motor protein</keyword>
<dbReference type="Pfam" id="PF01221">
    <property type="entry name" value="Dynein_light"/>
    <property type="match status" value="1"/>
</dbReference>
<keyword evidence="1" id="KW-0206">Cytoskeleton</keyword>
<proteinExistence type="inferred from homology"/>
<dbReference type="PANTHER" id="PTHR11886:SF35">
    <property type="entry name" value="DYNEIN LIGHT CHAIN"/>
    <property type="match status" value="1"/>
</dbReference>
<gene>
    <name evidence="2" type="primary">DLC</name>
    <name evidence="2" type="ORF">Tcan_15167</name>
</gene>
<dbReference type="GO" id="GO:0005874">
    <property type="term" value="C:microtubule"/>
    <property type="evidence" value="ECO:0007669"/>
    <property type="project" value="UniProtKB-KW"/>
</dbReference>
<evidence type="ECO:0000256" key="1">
    <source>
        <dbReference type="RuleBase" id="RU365010"/>
    </source>
</evidence>
<keyword evidence="1" id="KW-0493">Microtubule</keyword>
<accession>A0A0B2UUS9</accession>
<dbReference type="GO" id="GO:0045505">
    <property type="term" value="F:dynein intermediate chain binding"/>
    <property type="evidence" value="ECO:0007669"/>
    <property type="project" value="TreeGrafter"/>
</dbReference>
<dbReference type="Gene3D" id="3.30.740.10">
    <property type="entry name" value="Protein Inhibitor Of Neuronal Nitric Oxide Synthase"/>
    <property type="match status" value="1"/>
</dbReference>
<keyword evidence="1" id="KW-0963">Cytoplasm</keyword>
<dbReference type="GO" id="GO:0005868">
    <property type="term" value="C:cytoplasmic dynein complex"/>
    <property type="evidence" value="ECO:0007669"/>
    <property type="project" value="TreeGrafter"/>
</dbReference>
<protein>
    <recommendedName>
        <fullName evidence="1">Dynein light chain</fullName>
    </recommendedName>
</protein>
<keyword evidence="3" id="KW-1185">Reference proteome</keyword>
<organism evidence="2 3">
    <name type="scientific">Toxocara canis</name>
    <name type="common">Canine roundworm</name>
    <dbReference type="NCBI Taxonomy" id="6265"/>
    <lineage>
        <taxon>Eukaryota</taxon>
        <taxon>Metazoa</taxon>
        <taxon>Ecdysozoa</taxon>
        <taxon>Nematoda</taxon>
        <taxon>Chromadorea</taxon>
        <taxon>Rhabditida</taxon>
        <taxon>Spirurina</taxon>
        <taxon>Ascaridomorpha</taxon>
        <taxon>Ascaridoidea</taxon>
        <taxon>Toxocaridae</taxon>
        <taxon>Toxocara</taxon>
    </lineage>
</organism>
<dbReference type="InterPro" id="IPR001372">
    <property type="entry name" value="Dynein_light_chain_typ-1/2"/>
</dbReference>